<dbReference type="GO" id="GO:0003677">
    <property type="term" value="F:DNA binding"/>
    <property type="evidence" value="ECO:0007669"/>
    <property type="project" value="InterPro"/>
</dbReference>
<accession>A0A8J5D0C2</accession>
<dbReference type="InterPro" id="IPR051095">
    <property type="entry name" value="Dros_DevTransReg"/>
</dbReference>
<evidence type="ECO:0000256" key="2">
    <source>
        <dbReference type="SAM" id="MobiDB-lite"/>
    </source>
</evidence>
<keyword evidence="1" id="KW-0539">Nucleus</keyword>
<dbReference type="OrthoDB" id="10261408at2759"/>
<evidence type="ECO:0000313" key="4">
    <source>
        <dbReference type="EMBL" id="KAG0723840.1"/>
    </source>
</evidence>
<dbReference type="InterPro" id="IPR000210">
    <property type="entry name" value="BTB/POZ_dom"/>
</dbReference>
<feature type="region of interest" description="Disordered" evidence="2">
    <location>
        <begin position="285"/>
        <end position="333"/>
    </location>
</feature>
<comment type="caution">
    <text evidence="4">The sequence shown here is derived from an EMBL/GenBank/DDBJ whole genome shotgun (WGS) entry which is preliminary data.</text>
</comment>
<dbReference type="SUPFAM" id="SSF54695">
    <property type="entry name" value="POZ domain"/>
    <property type="match status" value="1"/>
</dbReference>
<proteinExistence type="predicted"/>
<evidence type="ECO:0000256" key="1">
    <source>
        <dbReference type="ARBA" id="ARBA00023242"/>
    </source>
</evidence>
<dbReference type="EMBL" id="JACEEZ010007655">
    <property type="protein sequence ID" value="KAG0723840.1"/>
    <property type="molecule type" value="Genomic_DNA"/>
</dbReference>
<dbReference type="SMART" id="SM00225">
    <property type="entry name" value="BTB"/>
    <property type="match status" value="1"/>
</dbReference>
<evidence type="ECO:0000259" key="3">
    <source>
        <dbReference type="PROSITE" id="PS50097"/>
    </source>
</evidence>
<dbReference type="AlphaFoldDB" id="A0A8J5D0C2"/>
<dbReference type="Proteomes" id="UP000770661">
    <property type="component" value="Unassembled WGS sequence"/>
</dbReference>
<dbReference type="InterPro" id="IPR007889">
    <property type="entry name" value="HTH_Psq"/>
</dbReference>
<gene>
    <name evidence="4" type="primary">bab2_1</name>
    <name evidence="4" type="ORF">GWK47_041857</name>
</gene>
<feature type="region of interest" description="Disordered" evidence="2">
    <location>
        <begin position="130"/>
        <end position="272"/>
    </location>
</feature>
<evidence type="ECO:0000313" key="5">
    <source>
        <dbReference type="Proteomes" id="UP000770661"/>
    </source>
</evidence>
<dbReference type="Gene3D" id="3.30.710.10">
    <property type="entry name" value="Potassium Channel Kv1.1, Chain A"/>
    <property type="match status" value="1"/>
</dbReference>
<feature type="compositionally biased region" description="Low complexity" evidence="2">
    <location>
        <begin position="294"/>
        <end position="304"/>
    </location>
</feature>
<dbReference type="PANTHER" id="PTHR23110:SF109">
    <property type="entry name" value="FI07618P-RELATED"/>
    <property type="match status" value="1"/>
</dbReference>
<reference evidence="4" key="1">
    <citation type="submission" date="2020-07" db="EMBL/GenBank/DDBJ databases">
        <title>The High-quality genome of the commercially important snow crab, Chionoecetes opilio.</title>
        <authorList>
            <person name="Jeong J.-H."/>
            <person name="Ryu S."/>
        </authorList>
    </citation>
    <scope>NUCLEOTIDE SEQUENCE</scope>
    <source>
        <strain evidence="4">MADBK_172401_WGS</strain>
        <tissue evidence="4">Digestive gland</tissue>
    </source>
</reference>
<protein>
    <submittedName>
        <fullName evidence="4">Protein bric-a-brac 2</fullName>
    </submittedName>
</protein>
<dbReference type="Pfam" id="PF05225">
    <property type="entry name" value="HTH_psq"/>
    <property type="match status" value="1"/>
</dbReference>
<feature type="compositionally biased region" description="Polar residues" evidence="2">
    <location>
        <begin position="131"/>
        <end position="150"/>
    </location>
</feature>
<sequence length="496" mass="53414">MSEYCLRWNNHRPNLVTVFSELLTSEALVDVTLATDGHYIHAHKLVLSACSVYFKDLFGANPCKHPIVILKDIRIDDLKTVIDFIYRGEVNVAQDRLQDVLRTAESLRIKGLAENPRSYDEMSSHSARFLGSQTSRQRSSMTDSREQSLSVEGEEEGEAATPPSNKKRKITSSHDSSESVQEEGEGEERGGGREVKDEPPDDQEADRTTRDAADHDNTTTEGTGEAEDGVLPGGVDASPRQQGGQVTGGHVQGEESRAPGGPVRQGRQDWQQRWTTTTVRLCLLTRPSKPSPHPVVGDPVVGGSQDLGGGGDDAPATNPPPGTSDATLSPHTQGVMPVSGSLTGTADWTLQQLGPWWASVLPALTRHHHHHHQRPPPFRPPPLHPSMAHLPSVRSSLSAGGSGNQPPPGNNGTPGKGAEGVGRGGPLVRRPLDHLSLVAALGKEVSPQMVQALQAVAARRESFSSAAKLYSVSVTTLWRYSKKLGLSEPQHKTQSQ</sequence>
<dbReference type="Pfam" id="PF00651">
    <property type="entry name" value="BTB"/>
    <property type="match status" value="1"/>
</dbReference>
<feature type="compositionally biased region" description="Basic and acidic residues" evidence="2">
    <location>
        <begin position="187"/>
        <end position="198"/>
    </location>
</feature>
<feature type="compositionally biased region" description="Pro residues" evidence="2">
    <location>
        <begin position="375"/>
        <end position="384"/>
    </location>
</feature>
<organism evidence="4 5">
    <name type="scientific">Chionoecetes opilio</name>
    <name type="common">Atlantic snow crab</name>
    <name type="synonym">Cancer opilio</name>
    <dbReference type="NCBI Taxonomy" id="41210"/>
    <lineage>
        <taxon>Eukaryota</taxon>
        <taxon>Metazoa</taxon>
        <taxon>Ecdysozoa</taxon>
        <taxon>Arthropoda</taxon>
        <taxon>Crustacea</taxon>
        <taxon>Multicrustacea</taxon>
        <taxon>Malacostraca</taxon>
        <taxon>Eumalacostraca</taxon>
        <taxon>Eucarida</taxon>
        <taxon>Decapoda</taxon>
        <taxon>Pleocyemata</taxon>
        <taxon>Brachyura</taxon>
        <taxon>Eubrachyura</taxon>
        <taxon>Majoidea</taxon>
        <taxon>Majidae</taxon>
        <taxon>Chionoecetes</taxon>
    </lineage>
</organism>
<dbReference type="PANTHER" id="PTHR23110">
    <property type="entry name" value="BTB DOMAIN TRANSCRIPTION FACTOR"/>
    <property type="match status" value="1"/>
</dbReference>
<dbReference type="CDD" id="cd18315">
    <property type="entry name" value="BTB_POZ_BAB-like"/>
    <property type="match status" value="1"/>
</dbReference>
<feature type="domain" description="BTB" evidence="3">
    <location>
        <begin position="29"/>
        <end position="94"/>
    </location>
</feature>
<dbReference type="GO" id="GO:0006357">
    <property type="term" value="P:regulation of transcription by RNA polymerase II"/>
    <property type="evidence" value="ECO:0007669"/>
    <property type="project" value="TreeGrafter"/>
</dbReference>
<name>A0A8J5D0C2_CHIOP</name>
<dbReference type="PROSITE" id="PS50097">
    <property type="entry name" value="BTB"/>
    <property type="match status" value="1"/>
</dbReference>
<dbReference type="GO" id="GO:0005634">
    <property type="term" value="C:nucleus"/>
    <property type="evidence" value="ECO:0007669"/>
    <property type="project" value="TreeGrafter"/>
</dbReference>
<dbReference type="InterPro" id="IPR011333">
    <property type="entry name" value="SKP1/BTB/POZ_sf"/>
</dbReference>
<keyword evidence="5" id="KW-1185">Reference proteome</keyword>
<feature type="compositionally biased region" description="Gly residues" evidence="2">
    <location>
        <begin position="412"/>
        <end position="425"/>
    </location>
</feature>
<feature type="region of interest" description="Disordered" evidence="2">
    <location>
        <begin position="368"/>
        <end position="428"/>
    </location>
</feature>
<feature type="compositionally biased region" description="Basic and acidic residues" evidence="2">
    <location>
        <begin position="205"/>
        <end position="218"/>
    </location>
</feature>